<dbReference type="Pfam" id="PF02544">
    <property type="entry name" value="Steroid_dh"/>
    <property type="match status" value="1"/>
</dbReference>
<keyword evidence="8 9" id="KW-0472">Membrane</keyword>
<evidence type="ECO:0000256" key="1">
    <source>
        <dbReference type="ARBA" id="ARBA00004141"/>
    </source>
</evidence>
<dbReference type="InterPro" id="IPR001104">
    <property type="entry name" value="3-oxo-5_a-steroid_4-DH_C"/>
</dbReference>
<dbReference type="PROSITE" id="PS50244">
    <property type="entry name" value="S5A_REDUCTASE"/>
    <property type="match status" value="1"/>
</dbReference>
<dbReference type="GO" id="GO:0016020">
    <property type="term" value="C:membrane"/>
    <property type="evidence" value="ECO:0007669"/>
    <property type="project" value="UniProtKB-SubCell"/>
</dbReference>
<accession>A0A6I9R814</accession>
<dbReference type="InParanoid" id="A0A6I9R814"/>
<evidence type="ECO:0000256" key="4">
    <source>
        <dbReference type="ARBA" id="ARBA00022692"/>
    </source>
</evidence>
<protein>
    <submittedName>
        <fullName evidence="12">Very-long-chain enoyl-CoA reductase isoform X2</fullName>
    </submittedName>
</protein>
<comment type="similarity">
    <text evidence="2">Belongs to the steroid 5-alpha reductase family.</text>
</comment>
<evidence type="ECO:0000313" key="11">
    <source>
        <dbReference type="Proteomes" id="UP000504607"/>
    </source>
</evidence>
<dbReference type="PANTHER" id="PTHR10556">
    <property type="entry name" value="3-OXO-5-ALPHA-STEROID 4-DEHYDROGENASE"/>
    <property type="match status" value="1"/>
</dbReference>
<dbReference type="GO" id="GO:0016627">
    <property type="term" value="F:oxidoreductase activity, acting on the CH-CH group of donors"/>
    <property type="evidence" value="ECO:0007669"/>
    <property type="project" value="InterPro"/>
</dbReference>
<feature type="domain" description="3-oxo-5-alpha-steroid 4-dehydrogenase C-terminal" evidence="10">
    <location>
        <begin position="36"/>
        <end position="88"/>
    </location>
</feature>
<gene>
    <name evidence="12" type="primary">LOC105045679</name>
</gene>
<dbReference type="GeneID" id="105045679"/>
<dbReference type="GO" id="GO:0042761">
    <property type="term" value="P:very long-chain fatty acid biosynthetic process"/>
    <property type="evidence" value="ECO:0007669"/>
    <property type="project" value="TreeGrafter"/>
</dbReference>
<dbReference type="PANTHER" id="PTHR10556:SF28">
    <property type="entry name" value="VERY-LONG-CHAIN ENOYL-COA REDUCTASE"/>
    <property type="match status" value="1"/>
</dbReference>
<evidence type="ECO:0000313" key="12">
    <source>
        <dbReference type="RefSeq" id="XP_010922344.1"/>
    </source>
</evidence>
<evidence type="ECO:0000256" key="8">
    <source>
        <dbReference type="ARBA" id="ARBA00023136"/>
    </source>
</evidence>
<evidence type="ECO:0000256" key="2">
    <source>
        <dbReference type="ARBA" id="ARBA00007742"/>
    </source>
</evidence>
<keyword evidence="7" id="KW-0443">Lipid metabolism</keyword>
<evidence type="ECO:0000256" key="7">
    <source>
        <dbReference type="ARBA" id="ARBA00023098"/>
    </source>
</evidence>
<evidence type="ECO:0000256" key="6">
    <source>
        <dbReference type="ARBA" id="ARBA00023002"/>
    </source>
</evidence>
<evidence type="ECO:0000256" key="3">
    <source>
        <dbReference type="ARBA" id="ARBA00022516"/>
    </source>
</evidence>
<proteinExistence type="inferred from homology"/>
<dbReference type="InterPro" id="IPR039357">
    <property type="entry name" value="SRD5A/TECR"/>
</dbReference>
<dbReference type="OrthoDB" id="1937495at2759"/>
<organism evidence="11 12">
    <name type="scientific">Elaeis guineensis var. tenera</name>
    <name type="common">Oil palm</name>
    <dbReference type="NCBI Taxonomy" id="51953"/>
    <lineage>
        <taxon>Eukaryota</taxon>
        <taxon>Viridiplantae</taxon>
        <taxon>Streptophyta</taxon>
        <taxon>Embryophyta</taxon>
        <taxon>Tracheophyta</taxon>
        <taxon>Spermatophyta</taxon>
        <taxon>Magnoliopsida</taxon>
        <taxon>Liliopsida</taxon>
        <taxon>Arecaceae</taxon>
        <taxon>Arecoideae</taxon>
        <taxon>Cocoseae</taxon>
        <taxon>Elaeidinae</taxon>
        <taxon>Elaeis</taxon>
    </lineage>
</organism>
<dbReference type="KEGG" id="egu:105045679"/>
<reference evidence="12" key="1">
    <citation type="submission" date="2025-08" db="UniProtKB">
        <authorList>
            <consortium name="RefSeq"/>
        </authorList>
    </citation>
    <scope>IDENTIFICATION</scope>
</reference>
<evidence type="ECO:0000256" key="5">
    <source>
        <dbReference type="ARBA" id="ARBA00022989"/>
    </source>
</evidence>
<dbReference type="AlphaFoldDB" id="A0A6I9R814"/>
<comment type="subcellular location">
    <subcellularLocation>
        <location evidence="1">Membrane</location>
        <topology evidence="1">Multi-pass membrane protein</topology>
    </subcellularLocation>
</comment>
<keyword evidence="3" id="KW-0444">Lipid biosynthesis</keyword>
<dbReference type="Proteomes" id="UP000504607">
    <property type="component" value="Chromosome 5"/>
</dbReference>
<keyword evidence="4 9" id="KW-0812">Transmembrane</keyword>
<dbReference type="RefSeq" id="XP_010922344.1">
    <property type="nucleotide sequence ID" value="XM_010924042.3"/>
</dbReference>
<sequence>MKMTVVSRSGRPVIKGVIELQDSATVSDLQDAIHARMTCANYAAEIYQWLGFNIATQTVAGYVFLVVAALIMTNWDLAKHHRLKKIFDGKEG</sequence>
<name>A0A6I9R814_ELAGV</name>
<keyword evidence="6" id="KW-0560">Oxidoreductase</keyword>
<keyword evidence="11" id="KW-1185">Reference proteome</keyword>
<keyword evidence="5 9" id="KW-1133">Transmembrane helix</keyword>
<evidence type="ECO:0000259" key="10">
    <source>
        <dbReference type="Pfam" id="PF02544"/>
    </source>
</evidence>
<feature type="transmembrane region" description="Helical" evidence="9">
    <location>
        <begin position="59"/>
        <end position="77"/>
    </location>
</feature>
<evidence type="ECO:0000256" key="9">
    <source>
        <dbReference type="SAM" id="Phobius"/>
    </source>
</evidence>